<feature type="domain" description="Thioesterase" evidence="3">
    <location>
        <begin position="67"/>
        <end position="144"/>
    </location>
</feature>
<comment type="caution">
    <text evidence="4">The sequence shown here is derived from an EMBL/GenBank/DDBJ whole genome shotgun (WGS) entry which is preliminary data.</text>
</comment>
<dbReference type="PANTHER" id="PTHR21660">
    <property type="entry name" value="THIOESTERASE SUPERFAMILY MEMBER-RELATED"/>
    <property type="match status" value="1"/>
</dbReference>
<dbReference type="InterPro" id="IPR029069">
    <property type="entry name" value="HotDog_dom_sf"/>
</dbReference>
<dbReference type="Proteomes" id="UP000216147">
    <property type="component" value="Unassembled WGS sequence"/>
</dbReference>
<comment type="similarity">
    <text evidence="1">Belongs to the thioesterase PaaI family.</text>
</comment>
<dbReference type="SUPFAM" id="SSF54637">
    <property type="entry name" value="Thioesterase/thiol ester dehydrase-isomerase"/>
    <property type="match status" value="1"/>
</dbReference>
<protein>
    <recommendedName>
        <fullName evidence="3">Thioesterase domain-containing protein</fullName>
    </recommendedName>
</protein>
<sequence>MRGGVSEPVRFKLDPTVDGLDLLRRWMEAGDGVGGFLKRLGAHPVEGREGFVRVALDIDPGHANFIGLVHGGVTASLIDMAGGAAVMSILKPGQTLVTSDLTMRFLNAAPSDTARLEATGTVTYRDDRKAVVAAEVRTDTGVVVAQGTVGVAIRAAR</sequence>
<proteinExistence type="inferred from homology"/>
<evidence type="ECO:0000259" key="3">
    <source>
        <dbReference type="Pfam" id="PF03061"/>
    </source>
</evidence>
<dbReference type="CDD" id="cd03443">
    <property type="entry name" value="PaaI_thioesterase"/>
    <property type="match status" value="1"/>
</dbReference>
<keyword evidence="2" id="KW-0378">Hydrolase</keyword>
<evidence type="ECO:0000256" key="1">
    <source>
        <dbReference type="ARBA" id="ARBA00008324"/>
    </source>
</evidence>
<accession>A0A258HLV7</accession>
<evidence type="ECO:0000256" key="2">
    <source>
        <dbReference type="ARBA" id="ARBA00022801"/>
    </source>
</evidence>
<dbReference type="GO" id="GO:0047617">
    <property type="term" value="F:fatty acyl-CoA hydrolase activity"/>
    <property type="evidence" value="ECO:0007669"/>
    <property type="project" value="InterPro"/>
</dbReference>
<dbReference type="PANTHER" id="PTHR21660:SF1">
    <property type="entry name" value="ACYL-COENZYME A THIOESTERASE 13"/>
    <property type="match status" value="1"/>
</dbReference>
<name>A0A258HLV7_9CAUL</name>
<dbReference type="InterPro" id="IPR039298">
    <property type="entry name" value="ACOT13"/>
</dbReference>
<dbReference type="InterPro" id="IPR006683">
    <property type="entry name" value="Thioestr_dom"/>
</dbReference>
<gene>
    <name evidence="4" type="ORF">B7Y86_06275</name>
</gene>
<evidence type="ECO:0000313" key="4">
    <source>
        <dbReference type="EMBL" id="OYX57308.1"/>
    </source>
</evidence>
<reference evidence="4 5" key="1">
    <citation type="submission" date="2017-03" db="EMBL/GenBank/DDBJ databases">
        <title>Lifting the veil on microbial sulfur biogeochemistry in mining wastewaters.</title>
        <authorList>
            <person name="Kantor R.S."/>
            <person name="Colenbrander Nelson T."/>
            <person name="Marshall S."/>
            <person name="Bennett D."/>
            <person name="Apte S."/>
            <person name="Camacho D."/>
            <person name="Thomas B.C."/>
            <person name="Warren L.A."/>
            <person name="Banfield J.F."/>
        </authorList>
    </citation>
    <scope>NUCLEOTIDE SEQUENCE [LARGE SCALE GENOMIC DNA]</scope>
    <source>
        <strain evidence="4">32-68-21</strain>
    </source>
</reference>
<dbReference type="EMBL" id="NCEQ01000006">
    <property type="protein sequence ID" value="OYX57308.1"/>
    <property type="molecule type" value="Genomic_DNA"/>
</dbReference>
<dbReference type="Pfam" id="PF03061">
    <property type="entry name" value="4HBT"/>
    <property type="match status" value="1"/>
</dbReference>
<organism evidence="4 5">
    <name type="scientific">Brevundimonas subvibrioides</name>
    <dbReference type="NCBI Taxonomy" id="74313"/>
    <lineage>
        <taxon>Bacteria</taxon>
        <taxon>Pseudomonadati</taxon>
        <taxon>Pseudomonadota</taxon>
        <taxon>Alphaproteobacteria</taxon>
        <taxon>Caulobacterales</taxon>
        <taxon>Caulobacteraceae</taxon>
        <taxon>Brevundimonas</taxon>
    </lineage>
</organism>
<dbReference type="NCBIfam" id="TIGR00369">
    <property type="entry name" value="unchar_dom_1"/>
    <property type="match status" value="1"/>
</dbReference>
<dbReference type="Gene3D" id="3.10.129.10">
    <property type="entry name" value="Hotdog Thioesterase"/>
    <property type="match status" value="1"/>
</dbReference>
<dbReference type="InterPro" id="IPR003736">
    <property type="entry name" value="PAAI_dom"/>
</dbReference>
<evidence type="ECO:0000313" key="5">
    <source>
        <dbReference type="Proteomes" id="UP000216147"/>
    </source>
</evidence>
<dbReference type="AlphaFoldDB" id="A0A258HLV7"/>